<dbReference type="InterPro" id="IPR009351">
    <property type="entry name" value="AlkZ-like"/>
</dbReference>
<protein>
    <recommendedName>
        <fullName evidence="3">Winged helix DNA-binding domain-containing protein</fullName>
    </recommendedName>
</protein>
<dbReference type="PANTHER" id="PTHR38479">
    <property type="entry name" value="LMO0824 PROTEIN"/>
    <property type="match status" value="1"/>
</dbReference>
<proteinExistence type="predicted"/>
<organism evidence="1 2">
    <name type="scientific">Streptosporangium nondiastaticum</name>
    <dbReference type="NCBI Taxonomy" id="35764"/>
    <lineage>
        <taxon>Bacteria</taxon>
        <taxon>Bacillati</taxon>
        <taxon>Actinomycetota</taxon>
        <taxon>Actinomycetes</taxon>
        <taxon>Streptosporangiales</taxon>
        <taxon>Streptosporangiaceae</taxon>
        <taxon>Streptosporangium</taxon>
    </lineage>
</organism>
<comment type="caution">
    <text evidence="1">The sequence shown here is derived from an EMBL/GenBank/DDBJ whole genome shotgun (WGS) entry which is preliminary data.</text>
</comment>
<dbReference type="Pfam" id="PF06224">
    <property type="entry name" value="AlkZ-like"/>
    <property type="match status" value="1"/>
</dbReference>
<evidence type="ECO:0000313" key="2">
    <source>
        <dbReference type="Proteomes" id="UP000242427"/>
    </source>
</evidence>
<gene>
    <name evidence="1" type="ORF">B7P34_19420</name>
</gene>
<accession>A0A9X7JNT4</accession>
<dbReference type="EMBL" id="PXWG01000051">
    <property type="protein sequence ID" value="PSJ27105.1"/>
    <property type="molecule type" value="Genomic_DNA"/>
</dbReference>
<evidence type="ECO:0008006" key="3">
    <source>
        <dbReference type="Google" id="ProtNLM"/>
    </source>
</evidence>
<dbReference type="OrthoDB" id="9148135at2"/>
<dbReference type="RefSeq" id="WP_106678121.1">
    <property type="nucleotide sequence ID" value="NZ_PXWG01000051.1"/>
</dbReference>
<keyword evidence="2" id="KW-1185">Reference proteome</keyword>
<dbReference type="PANTHER" id="PTHR38479:SF2">
    <property type="entry name" value="WINGED HELIX DNA-BINDING DOMAIN-CONTAINING PROTEIN"/>
    <property type="match status" value="1"/>
</dbReference>
<evidence type="ECO:0000313" key="1">
    <source>
        <dbReference type="EMBL" id="PSJ27105.1"/>
    </source>
</evidence>
<name>A0A9X7JNT4_9ACTN</name>
<sequence>MTALPRITAGQRRARLVRRHLLAPPVREKAVEAVAEALVGLHATDPATVFLAAAARMHTPTVAAVEHALYNAPDGAPVLERIRCMRRTMFVLPARLAPTAWSATVRDTTGHRTDTLAKIRDTLGWDERRYAAAEQATLAALTERGEATAAQLAVDVPDLREQIVTFPGKPYESRQRISSTVLAVLAAEGRIRRSRPAGSWTSAQFRWAPARPLPRIPVAEAKTTLARHYIKAFGPVTVDDLKWWTGWNLTDTRKALAATGAQAVELDEGTGYLLLEDLDSLDDVEDSEPAVALLPGLDPTAMGWRHRGFYLDPEHTKALFDRNGNIGPTLWSGGRIIGAWAQHPDGHINHHLLTDPGREIRTTIEAETTRLATFLDETRVTPCYRTPLERHLATH</sequence>
<dbReference type="AlphaFoldDB" id="A0A9X7JNT4"/>
<dbReference type="Proteomes" id="UP000242427">
    <property type="component" value="Unassembled WGS sequence"/>
</dbReference>
<reference evidence="1 2" key="1">
    <citation type="submission" date="2018-03" db="EMBL/GenBank/DDBJ databases">
        <title>Chitinolytic properties of Streptosporangium nondiastaticum TBG75A20.</title>
        <authorList>
            <person name="Gayathri V."/>
            <person name="Shiburaj S."/>
        </authorList>
    </citation>
    <scope>NUCLEOTIDE SEQUENCE [LARGE SCALE GENOMIC DNA]</scope>
    <source>
        <strain evidence="1 2">TBG75A20</strain>
    </source>
</reference>